<keyword evidence="2" id="KW-1185">Reference proteome</keyword>
<dbReference type="Proteomes" id="UP000011746">
    <property type="component" value="Unassembled WGS sequence"/>
</dbReference>
<evidence type="ECO:0000313" key="2">
    <source>
        <dbReference type="Proteomes" id="UP000011746"/>
    </source>
</evidence>
<dbReference type="AlphaFoldDB" id="K2G6T0"/>
<accession>K2G6T0</accession>
<gene>
    <name evidence="1" type="ORF">MJ3_11175</name>
</gene>
<protein>
    <submittedName>
        <fullName evidence="1">Uncharacterized protein</fullName>
    </submittedName>
</protein>
<evidence type="ECO:0000313" key="1">
    <source>
        <dbReference type="EMBL" id="EKE30898.1"/>
    </source>
</evidence>
<name>K2G6T0_9BACI</name>
<reference evidence="1 2" key="1">
    <citation type="journal article" date="2012" name="J. Bacteriol.">
        <title>Draft Genome Sequence of Salimicrobium sp. Strain MJ3, Isolated from Myulchi-Jeot, Korean Fermented Seafood.</title>
        <authorList>
            <person name="Lee S.H."/>
            <person name="Jung J.Y."/>
            <person name="Jeon C.O."/>
        </authorList>
    </citation>
    <scope>NUCLEOTIDE SEQUENCE [LARGE SCALE GENOMIC DNA]</scope>
    <source>
        <strain evidence="1 2">MJ3</strain>
    </source>
</reference>
<sequence>MPNKELLDVGVFLKGDQRVDIGGRGFIERGDVANSDVSVAIFLKNTASDVELVFAFHFSRYLCCFVS</sequence>
<dbReference type="EMBL" id="AMPQ01000020">
    <property type="protein sequence ID" value="EKE30898.1"/>
    <property type="molecule type" value="Genomic_DNA"/>
</dbReference>
<organism evidence="1 2">
    <name type="scientific">Salimicrobium jeotgali</name>
    <dbReference type="NCBI Taxonomy" id="1230341"/>
    <lineage>
        <taxon>Bacteria</taxon>
        <taxon>Bacillati</taxon>
        <taxon>Bacillota</taxon>
        <taxon>Bacilli</taxon>
        <taxon>Bacillales</taxon>
        <taxon>Bacillaceae</taxon>
        <taxon>Salimicrobium</taxon>
    </lineage>
</organism>
<comment type="caution">
    <text evidence="1">The sequence shown here is derived from an EMBL/GenBank/DDBJ whole genome shotgun (WGS) entry which is preliminary data.</text>
</comment>
<proteinExistence type="predicted"/>